<gene>
    <name evidence="3" type="ORF">CJOHNSTONI_LOCUS298</name>
</gene>
<evidence type="ECO:0000313" key="4">
    <source>
        <dbReference type="Proteomes" id="UP000746747"/>
    </source>
</evidence>
<dbReference type="OrthoDB" id="5872457at2759"/>
<feature type="signal peptide" evidence="1">
    <location>
        <begin position="1"/>
        <end position="17"/>
    </location>
</feature>
<organism evidence="3 4">
    <name type="scientific">Cercopithifilaria johnstoni</name>
    <dbReference type="NCBI Taxonomy" id="2874296"/>
    <lineage>
        <taxon>Eukaryota</taxon>
        <taxon>Metazoa</taxon>
        <taxon>Ecdysozoa</taxon>
        <taxon>Nematoda</taxon>
        <taxon>Chromadorea</taxon>
        <taxon>Rhabditida</taxon>
        <taxon>Spirurina</taxon>
        <taxon>Spiruromorpha</taxon>
        <taxon>Filarioidea</taxon>
        <taxon>Onchocercidae</taxon>
        <taxon>Cercopithifilaria</taxon>
    </lineage>
</organism>
<dbReference type="EMBL" id="CAKAEH010000073">
    <property type="protein sequence ID" value="CAG9529741.1"/>
    <property type="molecule type" value="Genomic_DNA"/>
</dbReference>
<evidence type="ECO:0000313" key="3">
    <source>
        <dbReference type="EMBL" id="CAG9529741.1"/>
    </source>
</evidence>
<keyword evidence="1" id="KW-0732">Signal</keyword>
<evidence type="ECO:0000256" key="1">
    <source>
        <dbReference type="SAM" id="SignalP"/>
    </source>
</evidence>
<name>A0A8J2LYE7_9BILA</name>
<reference evidence="3" key="1">
    <citation type="submission" date="2021-09" db="EMBL/GenBank/DDBJ databases">
        <authorList>
            <consortium name="Pathogen Informatics"/>
        </authorList>
    </citation>
    <scope>NUCLEOTIDE SEQUENCE</scope>
</reference>
<dbReference type="PANTHER" id="PTHR37435">
    <property type="entry name" value="PROTEIN CBG14344"/>
    <property type="match status" value="1"/>
</dbReference>
<dbReference type="Proteomes" id="UP000746747">
    <property type="component" value="Unassembled WGS sequence"/>
</dbReference>
<evidence type="ECO:0000259" key="2">
    <source>
        <dbReference type="Pfam" id="PF23626"/>
    </source>
</evidence>
<dbReference type="AlphaFoldDB" id="A0A8J2LYE7"/>
<sequence>MLGKIAIFLLLQIAVLAEEKPFLDLKKVIRSALDVVAAVPTTTPSPNNSDDASRSNISNGIQERLSKLFHIPPDFVHRLAAQAGFIDYEPTTAKPLPNYWFKSKPHMSYVVNTEYGTGSAFIQEDASSIASNSANDLSAIVVPEQGNSVNSSQIISNHSAFKQQDAILQSEQQLIIFQPVIKDGHLYYQPFGVSSYSGQPKMIIFGGQLYMATPLQSEIDAQEITMDGDGMIAKNSSEVIDKNGNDDKVSNISNESNEEMHYRRIYAQHMKAAKDVQTQAAKLQQVIVPDDSSIEILGIKSKARTSSPYRKVYKKELKSYNAMNKFDLKEKPQEINANFSQENMAENDQHEVTKFQGIISVTPYNQFAKIPKYFAVEREISNSSSNQLSFNQNFKQYEEIDNIATDRRDIEEKTMTTPKRTNKFRAKMLSREKVENDANTAFMGNNQKMRRILALRRKMAADRKRFAERKQLLLSMKQKTSRDDDMNKEIFRRHCYNIRSLAQQFGFTDIKEYVILNCAFIENYYPEFKCEKAEVSVDKCKRLF</sequence>
<feature type="domain" description="aECM cysteine-cradle" evidence="2">
    <location>
        <begin position="492"/>
        <end position="543"/>
    </location>
</feature>
<proteinExistence type="predicted"/>
<feature type="chain" id="PRO_5035184108" description="aECM cysteine-cradle domain-containing protein" evidence="1">
    <location>
        <begin position="18"/>
        <end position="544"/>
    </location>
</feature>
<protein>
    <recommendedName>
        <fullName evidence="2">aECM cysteine-cradle domain-containing protein</fullName>
    </recommendedName>
</protein>
<dbReference type="Pfam" id="PF23626">
    <property type="entry name" value="CCD_aECM"/>
    <property type="match status" value="1"/>
</dbReference>
<keyword evidence="4" id="KW-1185">Reference proteome</keyword>
<accession>A0A8J2LYE7</accession>
<comment type="caution">
    <text evidence="3">The sequence shown here is derived from an EMBL/GenBank/DDBJ whole genome shotgun (WGS) entry which is preliminary data.</text>
</comment>
<dbReference type="InterPro" id="IPR055352">
    <property type="entry name" value="CCD_aECM"/>
</dbReference>